<feature type="chain" id="PRO_5039622264" evidence="1">
    <location>
        <begin position="22"/>
        <end position="164"/>
    </location>
</feature>
<dbReference type="Gene3D" id="2.60.40.1260">
    <property type="entry name" value="Lamin Tail domain"/>
    <property type="match status" value="1"/>
</dbReference>
<evidence type="ECO:0000256" key="1">
    <source>
        <dbReference type="SAM" id="SignalP"/>
    </source>
</evidence>
<proteinExistence type="predicted"/>
<dbReference type="SUPFAM" id="SSF74853">
    <property type="entry name" value="Lamin A/C globular tail domain"/>
    <property type="match status" value="1"/>
</dbReference>
<dbReference type="Pfam" id="PF00932">
    <property type="entry name" value="LTD"/>
    <property type="match status" value="1"/>
</dbReference>
<feature type="domain" description="LTD" evidence="2">
    <location>
        <begin position="16"/>
        <end position="151"/>
    </location>
</feature>
<dbReference type="RefSeq" id="WP_195900554.1">
    <property type="nucleotide sequence ID" value="NZ_JADOGI010000170.1"/>
</dbReference>
<dbReference type="AlphaFoldDB" id="A0A931F514"/>
<dbReference type="EMBL" id="JADOGI010000170">
    <property type="protein sequence ID" value="MBF8191646.1"/>
    <property type="molecule type" value="Genomic_DNA"/>
</dbReference>
<evidence type="ECO:0000313" key="4">
    <source>
        <dbReference type="Proteomes" id="UP000605361"/>
    </source>
</evidence>
<gene>
    <name evidence="3" type="ORF">ITP53_39330</name>
</gene>
<name>A0A931F514_9ACTN</name>
<evidence type="ECO:0000259" key="2">
    <source>
        <dbReference type="PROSITE" id="PS51841"/>
    </source>
</evidence>
<dbReference type="Proteomes" id="UP000605361">
    <property type="component" value="Unassembled WGS sequence"/>
</dbReference>
<dbReference type="PROSITE" id="PS51841">
    <property type="entry name" value="LTD"/>
    <property type="match status" value="1"/>
</dbReference>
<accession>A0A931F514</accession>
<dbReference type="InterPro" id="IPR036415">
    <property type="entry name" value="Lamin_tail_dom_sf"/>
</dbReference>
<dbReference type="InterPro" id="IPR001322">
    <property type="entry name" value="Lamin_tail_dom"/>
</dbReference>
<organism evidence="3 4">
    <name type="scientific">Nonomuraea cypriaca</name>
    <dbReference type="NCBI Taxonomy" id="1187855"/>
    <lineage>
        <taxon>Bacteria</taxon>
        <taxon>Bacillati</taxon>
        <taxon>Actinomycetota</taxon>
        <taxon>Actinomycetes</taxon>
        <taxon>Streptosporangiales</taxon>
        <taxon>Streptosporangiaceae</taxon>
        <taxon>Nonomuraea</taxon>
    </lineage>
</organism>
<feature type="signal peptide" evidence="1">
    <location>
        <begin position="1"/>
        <end position="21"/>
    </location>
</feature>
<keyword evidence="1" id="KW-0732">Signal</keyword>
<reference evidence="3" key="1">
    <citation type="submission" date="2020-11" db="EMBL/GenBank/DDBJ databases">
        <title>Whole-genome analyses of Nonomuraea sp. K274.</title>
        <authorList>
            <person name="Veyisoglu A."/>
        </authorList>
    </citation>
    <scope>NUCLEOTIDE SEQUENCE</scope>
    <source>
        <strain evidence="3">K274</strain>
    </source>
</reference>
<sequence length="164" mass="17431">MFKKILAAVAAVFALTLAASAASATAGPDLSVTRVNYNAVGADTAANRWQEAIYLKASSDLSEPLDISGWKVHDTYANADGDHTNAYTFPAGTVVKAGGTVVVSSAAGVNKTDPNSTQVYYMDFKRGYNGHWLNNGGDTVYVEKAGGDQVTKLVYDFDNGYYVR</sequence>
<comment type="caution">
    <text evidence="3">The sequence shown here is derived from an EMBL/GenBank/DDBJ whole genome shotgun (WGS) entry which is preliminary data.</text>
</comment>
<evidence type="ECO:0000313" key="3">
    <source>
        <dbReference type="EMBL" id="MBF8191646.1"/>
    </source>
</evidence>
<protein>
    <submittedName>
        <fullName evidence="3">Lamin tail domain-containing protein</fullName>
    </submittedName>
</protein>
<keyword evidence="4" id="KW-1185">Reference proteome</keyword>